<dbReference type="OrthoDB" id="8974285at2"/>
<name>A0A1G6XFW0_9BURK</name>
<organism evidence="1 2">
    <name type="scientific">Paracidovorax valerianellae</name>
    <dbReference type="NCBI Taxonomy" id="187868"/>
    <lineage>
        <taxon>Bacteria</taxon>
        <taxon>Pseudomonadati</taxon>
        <taxon>Pseudomonadota</taxon>
        <taxon>Betaproteobacteria</taxon>
        <taxon>Burkholderiales</taxon>
        <taxon>Comamonadaceae</taxon>
        <taxon>Paracidovorax</taxon>
    </lineage>
</organism>
<gene>
    <name evidence="1" type="ORF">SAMN05192589_1096</name>
</gene>
<reference evidence="1 2" key="1">
    <citation type="submission" date="2016-10" db="EMBL/GenBank/DDBJ databases">
        <authorList>
            <person name="de Groot N.N."/>
        </authorList>
    </citation>
    <scope>NUCLEOTIDE SEQUENCE [LARGE SCALE GENOMIC DNA]</scope>
    <source>
        <strain evidence="1 2">DSM 16619</strain>
    </source>
</reference>
<evidence type="ECO:0000313" key="1">
    <source>
        <dbReference type="EMBL" id="SDD77109.1"/>
    </source>
</evidence>
<dbReference type="RefSeq" id="WP_092744464.1">
    <property type="nucleotide sequence ID" value="NZ_FMZC01000009.1"/>
</dbReference>
<accession>A0A1G6XFW0</accession>
<evidence type="ECO:0000313" key="2">
    <source>
        <dbReference type="Proteomes" id="UP000198781"/>
    </source>
</evidence>
<dbReference type="AlphaFoldDB" id="A0A1G6XFW0"/>
<dbReference type="Proteomes" id="UP000198781">
    <property type="component" value="Unassembled WGS sequence"/>
</dbReference>
<dbReference type="EMBL" id="FMZC01000009">
    <property type="protein sequence ID" value="SDD77109.1"/>
    <property type="molecule type" value="Genomic_DNA"/>
</dbReference>
<protein>
    <submittedName>
        <fullName evidence="1">Uncharacterized protein</fullName>
    </submittedName>
</protein>
<proteinExistence type="predicted"/>
<sequence>MPNALLKFAYDAPVPSVLTLVVGNKLRVKLEAIDKRQKLVAVSDIPNLLDVSGTHNSRADSWAFVVTAMREGNAKLAIQVQQGAGAPLLTITPPLVSITIRKPVSLPDAASDAGMLMRLFLAEAPAPQTWRDAGVKDIEDAKQGMRMMRRVLHNRLNSNRPQDFGAPNARSLTDIVRASAHGVQFKGFDQYPQLGGGQEKTINGVLALVNDATNIRWNAQYTAFYNAALEVATENLAPDPSPTGLFGWRTAGSGAPSRDFPEFKTSGGNTFFTHATQRISP</sequence>
<keyword evidence="2" id="KW-1185">Reference proteome</keyword>